<feature type="compositionally biased region" description="Polar residues" evidence="1">
    <location>
        <begin position="53"/>
        <end position="70"/>
    </location>
</feature>
<organism evidence="2 3">
    <name type="scientific">Cutaneotrichosporon spelunceum</name>
    <dbReference type="NCBI Taxonomy" id="1672016"/>
    <lineage>
        <taxon>Eukaryota</taxon>
        <taxon>Fungi</taxon>
        <taxon>Dikarya</taxon>
        <taxon>Basidiomycota</taxon>
        <taxon>Agaricomycotina</taxon>
        <taxon>Tremellomycetes</taxon>
        <taxon>Trichosporonales</taxon>
        <taxon>Trichosporonaceae</taxon>
        <taxon>Cutaneotrichosporon</taxon>
    </lineage>
</organism>
<dbReference type="AlphaFoldDB" id="A0AAD3YCQ9"/>
<evidence type="ECO:0008006" key="4">
    <source>
        <dbReference type="Google" id="ProtNLM"/>
    </source>
</evidence>
<gene>
    <name evidence="2" type="ORF">CspeluHIS016_0504170</name>
</gene>
<name>A0AAD3YCQ9_9TREE</name>
<protein>
    <recommendedName>
        <fullName evidence="4">BTB domain-containing protein</fullName>
    </recommendedName>
</protein>
<dbReference type="Proteomes" id="UP001222932">
    <property type="component" value="Unassembled WGS sequence"/>
</dbReference>
<reference evidence="2" key="2">
    <citation type="submission" date="2023-06" db="EMBL/GenBank/DDBJ databases">
        <authorList>
            <person name="Kobayashi Y."/>
            <person name="Kayamori A."/>
            <person name="Aoki K."/>
            <person name="Shiwa Y."/>
            <person name="Fujita N."/>
            <person name="Sugita T."/>
            <person name="Iwasaki W."/>
            <person name="Tanaka N."/>
            <person name="Takashima M."/>
        </authorList>
    </citation>
    <scope>NUCLEOTIDE SEQUENCE</scope>
    <source>
        <strain evidence="2">HIS016</strain>
    </source>
</reference>
<accession>A0AAD3YCQ9</accession>
<comment type="caution">
    <text evidence="2">The sequence shown here is derived from an EMBL/GenBank/DDBJ whole genome shotgun (WGS) entry which is preliminary data.</text>
</comment>
<evidence type="ECO:0000256" key="1">
    <source>
        <dbReference type="SAM" id="MobiDB-lite"/>
    </source>
</evidence>
<reference evidence="2" key="1">
    <citation type="journal article" date="2023" name="BMC Genomics">
        <title>Chromosome-level genome assemblies of Cutaneotrichosporon spp. (Trichosporonales, Basidiomycota) reveal imbalanced evolution between nucleotide sequences and chromosome synteny.</title>
        <authorList>
            <person name="Kobayashi Y."/>
            <person name="Kayamori A."/>
            <person name="Aoki K."/>
            <person name="Shiwa Y."/>
            <person name="Matsutani M."/>
            <person name="Fujita N."/>
            <person name="Sugita T."/>
            <person name="Iwasaki W."/>
            <person name="Tanaka N."/>
            <person name="Takashima M."/>
        </authorList>
    </citation>
    <scope>NUCLEOTIDE SEQUENCE</scope>
    <source>
        <strain evidence="2">HIS016</strain>
    </source>
</reference>
<sequence length="319" mass="35709">MSRSLRATPSPPSTHHEEDDSDMGSPRPSIPIRTWSRYGRRSPRGPQAPLAFQTPSPSRRTISYTPQGSVPQMVPAPFAASIRDVPTDSESGSFSSLVDDGEWTGGDFEICSADGVRFRVPSCFVLASSPIFRDAHGLNNGKHTITFTDSTFETAPVLRLWLQLVSQGHVTITSTLPHFKELTLFLLKWEMESCLNNLSVHLEVAVRRKLVRPTEVFIVVANAGDVSLCHLVLTVFWQDTWPTATTSRSFTDRLRGKVGENVWDPRYWSASFWEAVPQRYLFAMARAYGERNNMEGVLAARFKEYLMLLGKEKSWGVAG</sequence>
<evidence type="ECO:0000313" key="3">
    <source>
        <dbReference type="Proteomes" id="UP001222932"/>
    </source>
</evidence>
<keyword evidence="3" id="KW-1185">Reference proteome</keyword>
<feature type="region of interest" description="Disordered" evidence="1">
    <location>
        <begin position="1"/>
        <end position="70"/>
    </location>
</feature>
<proteinExistence type="predicted"/>
<evidence type="ECO:0000313" key="2">
    <source>
        <dbReference type="EMBL" id="GMK58385.1"/>
    </source>
</evidence>
<dbReference type="EMBL" id="BTCM01000005">
    <property type="protein sequence ID" value="GMK58385.1"/>
    <property type="molecule type" value="Genomic_DNA"/>
</dbReference>